<proteinExistence type="inferred from homology"/>
<evidence type="ECO:0000259" key="7">
    <source>
        <dbReference type="PROSITE" id="PS50835"/>
    </source>
</evidence>
<dbReference type="Gene3D" id="2.60.40.10">
    <property type="entry name" value="Immunoglobulins"/>
    <property type="match status" value="1"/>
</dbReference>
<evidence type="ECO:0000256" key="2">
    <source>
        <dbReference type="ARBA" id="ARBA00023157"/>
    </source>
</evidence>
<dbReference type="SMART" id="SM00255">
    <property type="entry name" value="TIR"/>
    <property type="match status" value="1"/>
</dbReference>
<dbReference type="InterPro" id="IPR007110">
    <property type="entry name" value="Ig-like_dom"/>
</dbReference>
<accession>A0A9Q1IAH4</accession>
<evidence type="ECO:0000259" key="6">
    <source>
        <dbReference type="PROSITE" id="PS50104"/>
    </source>
</evidence>
<dbReference type="Gene3D" id="3.40.50.10140">
    <property type="entry name" value="Toll/interleukin-1 receptor homology (TIR) domain"/>
    <property type="match status" value="1"/>
</dbReference>
<dbReference type="InterPro" id="IPR013783">
    <property type="entry name" value="Ig-like_fold"/>
</dbReference>
<dbReference type="SUPFAM" id="SSF52200">
    <property type="entry name" value="Toll/Interleukin receptor TIR domain"/>
    <property type="match status" value="1"/>
</dbReference>
<dbReference type="InterPro" id="IPR035897">
    <property type="entry name" value="Toll_tir_struct_dom_sf"/>
</dbReference>
<dbReference type="InterPro" id="IPR015621">
    <property type="entry name" value="IL-1_rcpt_fam"/>
</dbReference>
<dbReference type="SUPFAM" id="SSF48726">
    <property type="entry name" value="Immunoglobulin"/>
    <property type="match status" value="1"/>
</dbReference>
<keyword evidence="5" id="KW-0472">Membrane</keyword>
<evidence type="ECO:0000256" key="3">
    <source>
        <dbReference type="ARBA" id="ARBA00023180"/>
    </source>
</evidence>
<reference evidence="8" key="1">
    <citation type="journal article" date="2023" name="Science">
        <title>Genome structures resolve the early diversification of teleost fishes.</title>
        <authorList>
            <person name="Parey E."/>
            <person name="Louis A."/>
            <person name="Montfort J."/>
            <person name="Bouchez O."/>
            <person name="Roques C."/>
            <person name="Iampietro C."/>
            <person name="Lluch J."/>
            <person name="Castinel A."/>
            <person name="Donnadieu C."/>
            <person name="Desvignes T."/>
            <person name="Floi Bucao C."/>
            <person name="Jouanno E."/>
            <person name="Wen M."/>
            <person name="Mejri S."/>
            <person name="Dirks R."/>
            <person name="Jansen H."/>
            <person name="Henkel C."/>
            <person name="Chen W.J."/>
            <person name="Zahm M."/>
            <person name="Cabau C."/>
            <person name="Klopp C."/>
            <person name="Thompson A.W."/>
            <person name="Robinson-Rechavi M."/>
            <person name="Braasch I."/>
            <person name="Lecointre G."/>
            <person name="Bobe J."/>
            <person name="Postlethwait J.H."/>
            <person name="Berthelot C."/>
            <person name="Roest Crollius H."/>
            <person name="Guiguen Y."/>
        </authorList>
    </citation>
    <scope>NUCLEOTIDE SEQUENCE</scope>
    <source>
        <strain evidence="8">WJC10195</strain>
    </source>
</reference>
<gene>
    <name evidence="8" type="ORF">SKAU_G00426320</name>
</gene>
<dbReference type="InterPro" id="IPR036179">
    <property type="entry name" value="Ig-like_dom_sf"/>
</dbReference>
<feature type="domain" description="TIR" evidence="6">
    <location>
        <begin position="162"/>
        <end position="338"/>
    </location>
</feature>
<dbReference type="PRINTS" id="PR01537">
    <property type="entry name" value="INTRLKN1R1F"/>
</dbReference>
<organism evidence="8 9">
    <name type="scientific">Synaphobranchus kaupii</name>
    <name type="common">Kaup's arrowtooth eel</name>
    <dbReference type="NCBI Taxonomy" id="118154"/>
    <lineage>
        <taxon>Eukaryota</taxon>
        <taxon>Metazoa</taxon>
        <taxon>Chordata</taxon>
        <taxon>Craniata</taxon>
        <taxon>Vertebrata</taxon>
        <taxon>Euteleostomi</taxon>
        <taxon>Actinopterygii</taxon>
        <taxon>Neopterygii</taxon>
        <taxon>Teleostei</taxon>
        <taxon>Anguilliformes</taxon>
        <taxon>Synaphobranchidae</taxon>
        <taxon>Synaphobranchus</taxon>
    </lineage>
</organism>
<evidence type="ECO:0000256" key="4">
    <source>
        <dbReference type="ARBA" id="ARBA00023319"/>
    </source>
</evidence>
<dbReference type="PROSITE" id="PS50104">
    <property type="entry name" value="TIR"/>
    <property type="match status" value="1"/>
</dbReference>
<protein>
    <submittedName>
        <fullName evidence="8">Uncharacterized protein</fullName>
    </submittedName>
</protein>
<comment type="similarity">
    <text evidence="1">Belongs to the interleukin-1 receptor family.</text>
</comment>
<comment type="caution">
    <text evidence="8">The sequence shown here is derived from an EMBL/GenBank/DDBJ whole genome shotgun (WGS) entry which is preliminary data.</text>
</comment>
<name>A0A9Q1IAH4_SYNKA</name>
<evidence type="ECO:0000313" key="8">
    <source>
        <dbReference type="EMBL" id="KAJ8332459.1"/>
    </source>
</evidence>
<keyword evidence="2" id="KW-1015">Disulfide bond</keyword>
<keyword evidence="5" id="KW-0812">Transmembrane</keyword>
<dbReference type="OrthoDB" id="6132459at2759"/>
<dbReference type="PANTHER" id="PTHR11890:SF3">
    <property type="entry name" value="INTERLEUKIN-1 RECEPTOR TYPE 2"/>
    <property type="match status" value="1"/>
</dbReference>
<feature type="transmembrane region" description="Helical" evidence="5">
    <location>
        <begin position="118"/>
        <end position="138"/>
    </location>
</feature>
<feature type="domain" description="Ig-like" evidence="7">
    <location>
        <begin position="4"/>
        <end position="101"/>
    </location>
</feature>
<dbReference type="Proteomes" id="UP001152622">
    <property type="component" value="Unassembled WGS sequence"/>
</dbReference>
<dbReference type="AlphaFoldDB" id="A0A9Q1IAH4"/>
<keyword evidence="9" id="KW-1185">Reference proteome</keyword>
<dbReference type="EMBL" id="JAINUF010000026">
    <property type="protein sequence ID" value="KAJ8332459.1"/>
    <property type="molecule type" value="Genomic_DNA"/>
</dbReference>
<dbReference type="GO" id="GO:0007165">
    <property type="term" value="P:signal transduction"/>
    <property type="evidence" value="ECO:0007669"/>
    <property type="project" value="InterPro"/>
</dbReference>
<dbReference type="PANTHER" id="PTHR11890">
    <property type="entry name" value="INTERLEUKIN-1 RECEPTOR FAMILY MEMBER"/>
    <property type="match status" value="1"/>
</dbReference>
<dbReference type="InterPro" id="IPR000157">
    <property type="entry name" value="TIR_dom"/>
</dbReference>
<sequence>MSEPNNEKIRTACGSPLNKSCRVHVPGSGFQTVVVSWWRQKEGEDELISFTASDRVHQASRTKKVENGEELEQLLHFTKVNEEDFSSTYVCRVSSDKGQLNGNFTLQQPDPDLRAHSALVFVVLVLLFTMGTATFTLLKIDMALWCRGTFPHLYPKPGADGKAYDAYVVYPGMCAAGSSGQNEGQSRGEVFALHTLPLVLEKHCGYKLFIYGRDSLPGEAMVDSIRENITKSSHFLLLYTASTFCKRGGAGGMARTDGHLLFAQQMGVHCALVEETLRVLLVELEEVTDYSAFPESLLHLRRKQGALQWWRLGGAGGGAGEMQLRPSSRFWKQVRYHMPPRGRSEAYLEKEGTLLNV</sequence>
<keyword evidence="4" id="KW-0393">Immunoglobulin domain</keyword>
<evidence type="ECO:0000256" key="5">
    <source>
        <dbReference type="SAM" id="Phobius"/>
    </source>
</evidence>
<dbReference type="PROSITE" id="PS50835">
    <property type="entry name" value="IG_LIKE"/>
    <property type="match status" value="1"/>
</dbReference>
<dbReference type="Pfam" id="PF01582">
    <property type="entry name" value="TIR"/>
    <property type="match status" value="1"/>
</dbReference>
<keyword evidence="3" id="KW-0325">Glycoprotein</keyword>
<evidence type="ECO:0000313" key="9">
    <source>
        <dbReference type="Proteomes" id="UP001152622"/>
    </source>
</evidence>
<keyword evidence="5" id="KW-1133">Transmembrane helix</keyword>
<evidence type="ECO:0000256" key="1">
    <source>
        <dbReference type="ARBA" id="ARBA00009752"/>
    </source>
</evidence>